<dbReference type="AlphaFoldDB" id="A0A443HNE4"/>
<evidence type="ECO:0000313" key="1">
    <source>
        <dbReference type="EMBL" id="RWQ93301.1"/>
    </source>
</evidence>
<sequence length="152" mass="16341">MGLASLGGCPVPPTGANLDPIRAGLKQIIHSRPLISGSFGAYGSGCPPSTSQQIDTRLECVCVCVCVCLWLLLQVGIRTAVAVRMRRNKRSPRRDSLECLSRSDSSPVLPAFSLPDDVGKLRETLFLSSKLTIAISLDELLPNLQICAQDIH</sequence>
<dbReference type="VEuPathDB" id="FungiDB:C8Q69DRAFT_475823"/>
<evidence type="ECO:0000313" key="2">
    <source>
        <dbReference type="Proteomes" id="UP000283841"/>
    </source>
</evidence>
<keyword evidence="2" id="KW-1185">Reference proteome</keyword>
<organism evidence="1 2">
    <name type="scientific">Byssochlamys spectabilis</name>
    <name type="common">Paecilomyces variotii</name>
    <dbReference type="NCBI Taxonomy" id="264951"/>
    <lineage>
        <taxon>Eukaryota</taxon>
        <taxon>Fungi</taxon>
        <taxon>Dikarya</taxon>
        <taxon>Ascomycota</taxon>
        <taxon>Pezizomycotina</taxon>
        <taxon>Eurotiomycetes</taxon>
        <taxon>Eurotiomycetidae</taxon>
        <taxon>Eurotiales</taxon>
        <taxon>Thermoascaceae</taxon>
        <taxon>Paecilomyces</taxon>
    </lineage>
</organism>
<gene>
    <name evidence="1" type="ORF">C8Q69DRAFT_475823</name>
</gene>
<protein>
    <submittedName>
        <fullName evidence="1">Uncharacterized protein</fullName>
    </submittedName>
</protein>
<dbReference type="RefSeq" id="XP_028482946.1">
    <property type="nucleotide sequence ID" value="XM_028631219.1"/>
</dbReference>
<name>A0A443HNE4_BYSSP</name>
<comment type="caution">
    <text evidence="1">The sequence shown here is derived from an EMBL/GenBank/DDBJ whole genome shotgun (WGS) entry which is preliminary data.</text>
</comment>
<proteinExistence type="predicted"/>
<dbReference type="GeneID" id="39600496"/>
<dbReference type="EMBL" id="RCNU01000010">
    <property type="protein sequence ID" value="RWQ93301.1"/>
    <property type="molecule type" value="Genomic_DNA"/>
</dbReference>
<dbReference type="Proteomes" id="UP000283841">
    <property type="component" value="Unassembled WGS sequence"/>
</dbReference>
<reference evidence="1 2" key="1">
    <citation type="journal article" date="2018" name="Front. Microbiol.">
        <title>Genomic and genetic insights into a cosmopolitan fungus, Paecilomyces variotii (Eurotiales).</title>
        <authorList>
            <person name="Urquhart A.S."/>
            <person name="Mondo S.J."/>
            <person name="Makela M.R."/>
            <person name="Hane J.K."/>
            <person name="Wiebenga A."/>
            <person name="He G."/>
            <person name="Mihaltcheva S."/>
            <person name="Pangilinan J."/>
            <person name="Lipzen A."/>
            <person name="Barry K."/>
            <person name="de Vries R.P."/>
            <person name="Grigoriev I.V."/>
            <person name="Idnurm A."/>
        </authorList>
    </citation>
    <scope>NUCLEOTIDE SEQUENCE [LARGE SCALE GENOMIC DNA]</scope>
    <source>
        <strain evidence="1 2">CBS 101075</strain>
    </source>
</reference>
<accession>A0A443HNE4</accession>